<reference evidence="2" key="1">
    <citation type="submission" date="2021-03" db="EMBL/GenBank/DDBJ databases">
        <title>Comparative genomics and phylogenomic investigation of the class Geoglossomycetes provide insights into ecological specialization and systematics.</title>
        <authorList>
            <person name="Melie T."/>
            <person name="Pirro S."/>
            <person name="Miller A.N."/>
            <person name="Quandt A."/>
        </authorList>
    </citation>
    <scope>NUCLEOTIDE SEQUENCE</scope>
    <source>
        <strain evidence="2">GBOQ0MN5Z8</strain>
    </source>
</reference>
<evidence type="ECO:0000259" key="1">
    <source>
        <dbReference type="Pfam" id="PF10021"/>
    </source>
</evidence>
<dbReference type="NCBIfam" id="TIGR02452">
    <property type="entry name" value="TIGR02452 family protein"/>
    <property type="match status" value="1"/>
</dbReference>
<keyword evidence="3" id="KW-1185">Reference proteome</keyword>
<proteinExistence type="predicted"/>
<name>A0A9P8L174_9PEZI</name>
<dbReference type="InterPro" id="IPR012664">
    <property type="entry name" value="CHP02452"/>
</dbReference>
<dbReference type="PANTHER" id="PTHR35596:SF2">
    <property type="entry name" value="MICROBIAL-TYPE PARG CATALYTIC DOMAIN-CONTAINING PROTEIN"/>
    <property type="match status" value="1"/>
</dbReference>
<comment type="caution">
    <text evidence="2">The sequence shown here is derived from an EMBL/GenBank/DDBJ whole genome shotgun (WGS) entry which is preliminary data.</text>
</comment>
<dbReference type="Gene3D" id="3.40.220.10">
    <property type="entry name" value="Leucine Aminopeptidase, subunit E, domain 1"/>
    <property type="match status" value="1"/>
</dbReference>
<dbReference type="InterPro" id="IPR043472">
    <property type="entry name" value="Macro_dom-like"/>
</dbReference>
<accession>A0A9P8L174</accession>
<feature type="domain" description="Microbial-type PARG catalytic" evidence="1">
    <location>
        <begin position="38"/>
        <end position="143"/>
    </location>
</feature>
<evidence type="ECO:0000313" key="3">
    <source>
        <dbReference type="Proteomes" id="UP000698800"/>
    </source>
</evidence>
<dbReference type="OrthoDB" id="2440523at2759"/>
<dbReference type="PANTHER" id="PTHR35596">
    <property type="entry name" value="DUF2263 DOMAIN-CONTAINING PROTEIN"/>
    <property type="match status" value="1"/>
</dbReference>
<protein>
    <recommendedName>
        <fullName evidence="1">Microbial-type PARG catalytic domain-containing protein</fullName>
    </recommendedName>
</protein>
<dbReference type="Proteomes" id="UP000698800">
    <property type="component" value="Unassembled WGS sequence"/>
</dbReference>
<dbReference type="Pfam" id="PF10021">
    <property type="entry name" value="PARG_cat_microb"/>
    <property type="match status" value="1"/>
</dbReference>
<gene>
    <name evidence="2" type="ORF">FGG08_000429</name>
</gene>
<dbReference type="InterPro" id="IPR019261">
    <property type="entry name" value="PARG_cat_microbial"/>
</dbReference>
<sequence length="295" mass="32915">MQSAGLRAMEMAAEAKKTYIPYIDKCFPQFPATSRGYPDSSTIRISPDSRSEKRLRFAVVDGDPVDVALGWCAEEATAIPVVNVADDNRPGGNWETGTIAPEEILCRRSNLIQTLGTTSNKYSHYPIPPTGGIYSPHVVVFREGPDHYKVWKGEEFRVLPVISVAPVRRPKLNEAGTQYAFTAARELMKEKLRTILRIAADNQYKMLCVGAFGVGPGFLNPAGEVAAMWKDVPFEEEFRGVFRAIVFAIKKPKDESVGEGETEYDIFNAQFRLASNFYSYVTPPPQEHTPHQHAR</sequence>
<organism evidence="2 3">
    <name type="scientific">Glutinoglossum americanum</name>
    <dbReference type="NCBI Taxonomy" id="1670608"/>
    <lineage>
        <taxon>Eukaryota</taxon>
        <taxon>Fungi</taxon>
        <taxon>Dikarya</taxon>
        <taxon>Ascomycota</taxon>
        <taxon>Pezizomycotina</taxon>
        <taxon>Geoglossomycetes</taxon>
        <taxon>Geoglossales</taxon>
        <taxon>Geoglossaceae</taxon>
        <taxon>Glutinoglossum</taxon>
    </lineage>
</organism>
<evidence type="ECO:0000313" key="2">
    <source>
        <dbReference type="EMBL" id="KAH0545428.1"/>
    </source>
</evidence>
<dbReference type="EMBL" id="JAGHQL010000005">
    <property type="protein sequence ID" value="KAH0545428.1"/>
    <property type="molecule type" value="Genomic_DNA"/>
</dbReference>
<dbReference type="AlphaFoldDB" id="A0A9P8L174"/>